<dbReference type="STRING" id="1440762.Y882_15755"/>
<dbReference type="SMART" id="SM00530">
    <property type="entry name" value="HTH_XRE"/>
    <property type="match status" value="1"/>
</dbReference>
<dbReference type="PATRIC" id="fig|1440762.4.peg.2875"/>
<dbReference type="GO" id="GO:0003677">
    <property type="term" value="F:DNA binding"/>
    <property type="evidence" value="ECO:0007669"/>
    <property type="project" value="InterPro"/>
</dbReference>
<dbReference type="CDD" id="cd00093">
    <property type="entry name" value="HTH_XRE"/>
    <property type="match status" value="1"/>
</dbReference>
<dbReference type="PROSITE" id="PS50943">
    <property type="entry name" value="HTH_CROC1"/>
    <property type="match status" value="1"/>
</dbReference>
<evidence type="ECO:0000313" key="3">
    <source>
        <dbReference type="Proteomes" id="UP000035481"/>
    </source>
</evidence>
<dbReference type="EMBL" id="JPLA01000044">
    <property type="protein sequence ID" value="KLD62505.1"/>
    <property type="molecule type" value="Genomic_DNA"/>
</dbReference>
<organism evidence="2 3">
    <name type="scientific">Dyella japonica DSM 16301</name>
    <dbReference type="NCBI Taxonomy" id="1440762"/>
    <lineage>
        <taxon>Bacteria</taxon>
        <taxon>Pseudomonadati</taxon>
        <taxon>Pseudomonadota</taxon>
        <taxon>Gammaproteobacteria</taxon>
        <taxon>Lysobacterales</taxon>
        <taxon>Rhodanobacteraceae</taxon>
        <taxon>Dyella</taxon>
    </lineage>
</organism>
<sequence>MAASTHHQDYQLLVAALREARRKAKVTQLELADRIGNTQTFVSKVERGERRLDIVELVEFCEALDVSAVEFLRAYLKRRGLTGAAKQKLAKGL</sequence>
<dbReference type="Proteomes" id="UP000035481">
    <property type="component" value="Unassembled WGS sequence"/>
</dbReference>
<dbReference type="OrthoDB" id="9803379at2"/>
<evidence type="ECO:0000259" key="1">
    <source>
        <dbReference type="PROSITE" id="PS50943"/>
    </source>
</evidence>
<dbReference type="AlphaFoldDB" id="A0A0G9GY53"/>
<dbReference type="InterPro" id="IPR010982">
    <property type="entry name" value="Lambda_DNA-bd_dom_sf"/>
</dbReference>
<dbReference type="SUPFAM" id="SSF47413">
    <property type="entry name" value="lambda repressor-like DNA-binding domains"/>
    <property type="match status" value="1"/>
</dbReference>
<protein>
    <submittedName>
        <fullName evidence="2">Transcriptional regulator</fullName>
    </submittedName>
</protein>
<feature type="domain" description="HTH cro/C1-type" evidence="1">
    <location>
        <begin position="17"/>
        <end position="71"/>
    </location>
</feature>
<name>A0A0G9GY53_9GAMM</name>
<evidence type="ECO:0000313" key="2">
    <source>
        <dbReference type="EMBL" id="KLD62505.1"/>
    </source>
</evidence>
<dbReference type="InterPro" id="IPR001387">
    <property type="entry name" value="Cro/C1-type_HTH"/>
</dbReference>
<comment type="caution">
    <text evidence="2">The sequence shown here is derived from an EMBL/GenBank/DDBJ whole genome shotgun (WGS) entry which is preliminary data.</text>
</comment>
<dbReference type="Pfam" id="PF01381">
    <property type="entry name" value="HTH_3"/>
    <property type="match status" value="1"/>
</dbReference>
<dbReference type="Gene3D" id="1.10.260.40">
    <property type="entry name" value="lambda repressor-like DNA-binding domains"/>
    <property type="match status" value="1"/>
</dbReference>
<gene>
    <name evidence="2" type="ORF">Y882_15755</name>
</gene>
<accession>A0A0G9GY53</accession>
<proteinExistence type="predicted"/>
<reference evidence="2 3" key="1">
    <citation type="journal article" date="2015" name="Antonie Van Leeuwenhoek">
        <title>A phylogenomic and molecular marker based taxonomic framework for the order Xanthomonadales: proposal to transfer the families Algiphilaceae and Solimonadaceae to the order Nevskiales ord. nov. and to create a new family within the order Xanthomonadales, the family Rhodanobacteraceae fam. nov., containing the genus Rhodanobacter and its closest relatives.</title>
        <authorList>
            <person name="Naushad S."/>
            <person name="Adeolu M."/>
            <person name="Wong S."/>
            <person name="Sohail M."/>
            <person name="Schellhorn H.E."/>
            <person name="Gupta R.S."/>
        </authorList>
    </citation>
    <scope>NUCLEOTIDE SEQUENCE [LARGE SCALE GENOMIC DNA]</scope>
    <source>
        <strain evidence="2 3">DSM 16301</strain>
    </source>
</reference>